<dbReference type="PROSITE" id="PS50262">
    <property type="entry name" value="G_PROTEIN_RECEP_F1_2"/>
    <property type="match status" value="1"/>
</dbReference>
<accession>A0A452QEV8</accession>
<dbReference type="InterPro" id="IPR026232">
    <property type="entry name" value="MRGPCRD"/>
</dbReference>
<evidence type="ECO:0000256" key="11">
    <source>
        <dbReference type="SAM" id="Phobius"/>
    </source>
</evidence>
<feature type="transmembrane region" description="Helical" evidence="11">
    <location>
        <begin position="212"/>
        <end position="237"/>
    </location>
</feature>
<protein>
    <recommendedName>
        <fullName evidence="12">G-protein coupled receptors family 1 profile domain-containing protein</fullName>
    </recommendedName>
</protein>
<evidence type="ECO:0000259" key="12">
    <source>
        <dbReference type="PROSITE" id="PS50262"/>
    </source>
</evidence>
<comment type="subcellular location">
    <subcellularLocation>
        <location evidence="1">Cell membrane</location>
        <topology evidence="1">Multi-pass membrane protein</topology>
    </subcellularLocation>
</comment>
<evidence type="ECO:0000256" key="10">
    <source>
        <dbReference type="SAM" id="MobiDB-lite"/>
    </source>
</evidence>
<dbReference type="InterPro" id="IPR017452">
    <property type="entry name" value="GPCR_Rhodpsn_7TM"/>
</dbReference>
<dbReference type="OMA" id="GVESQCF"/>
<feature type="transmembrane region" description="Helical" evidence="11">
    <location>
        <begin position="249"/>
        <end position="272"/>
    </location>
</feature>
<dbReference type="GO" id="GO:0005886">
    <property type="term" value="C:plasma membrane"/>
    <property type="evidence" value="ECO:0007669"/>
    <property type="project" value="UniProtKB-SubCell"/>
</dbReference>
<dbReference type="Ensembl" id="ENSUAMT00000003429.1">
    <property type="protein sequence ID" value="ENSUAMP00000003002.1"/>
    <property type="gene ID" value="ENSUAMG00000002749.1"/>
</dbReference>
<comment type="similarity">
    <text evidence="9">Belongs to the G-protein coupled receptor 1 family. Mas subfamily.</text>
</comment>
<evidence type="ECO:0000256" key="5">
    <source>
        <dbReference type="ARBA" id="ARBA00023040"/>
    </source>
</evidence>
<dbReference type="FunFam" id="1.20.1070.10:FF:000193">
    <property type="entry name" value="Mas-related G-protein coupled receptor member E"/>
    <property type="match status" value="1"/>
</dbReference>
<keyword evidence="2" id="KW-1003">Cell membrane</keyword>
<reference evidence="14" key="1">
    <citation type="submission" date="2016-06" db="EMBL/GenBank/DDBJ databases">
        <title>De novo assembly and RNA-Seq shows season-dependent expression and editing in black bear kidneys.</title>
        <authorList>
            <person name="Korstanje R."/>
            <person name="Srivastava A."/>
            <person name="Sarsani V.K."/>
            <person name="Sheehan S.M."/>
            <person name="Seger R.L."/>
            <person name="Barter M.E."/>
            <person name="Lindqvist C."/>
            <person name="Brody L.C."/>
            <person name="Mullikin J.C."/>
        </authorList>
    </citation>
    <scope>NUCLEOTIDE SEQUENCE [LARGE SCALE GENOMIC DNA]</scope>
</reference>
<dbReference type="PRINTS" id="PR00237">
    <property type="entry name" value="GPCRRHODOPSN"/>
</dbReference>
<keyword evidence="5" id="KW-0297">G-protein coupled receptor</keyword>
<dbReference type="Pfam" id="PF00001">
    <property type="entry name" value="7tm_1"/>
    <property type="match status" value="1"/>
</dbReference>
<evidence type="ECO:0000313" key="14">
    <source>
        <dbReference type="Proteomes" id="UP000291022"/>
    </source>
</evidence>
<dbReference type="InterPro" id="IPR026234">
    <property type="entry name" value="MRGPCRFAMILY"/>
</dbReference>
<feature type="transmembrane region" description="Helical" evidence="11">
    <location>
        <begin position="28"/>
        <end position="51"/>
    </location>
</feature>
<dbReference type="GeneTree" id="ENSGT01030000234639"/>
<feature type="transmembrane region" description="Helical" evidence="11">
    <location>
        <begin position="104"/>
        <end position="126"/>
    </location>
</feature>
<keyword evidence="3 11" id="KW-0812">Transmembrane</keyword>
<keyword evidence="6 11" id="KW-0472">Membrane</keyword>
<reference evidence="13" key="3">
    <citation type="submission" date="2025-09" db="UniProtKB">
        <authorList>
            <consortium name="Ensembl"/>
        </authorList>
    </citation>
    <scope>IDENTIFICATION</scope>
</reference>
<evidence type="ECO:0000256" key="9">
    <source>
        <dbReference type="ARBA" id="ARBA00061394"/>
    </source>
</evidence>
<feature type="region of interest" description="Disordered" evidence="10">
    <location>
        <begin position="294"/>
        <end position="313"/>
    </location>
</feature>
<dbReference type="PRINTS" id="PR02110">
    <property type="entry name" value="MRGPCRD"/>
</dbReference>
<feature type="transmembrane region" description="Helical" evidence="11">
    <location>
        <begin position="133"/>
        <end position="162"/>
    </location>
</feature>
<evidence type="ECO:0000256" key="4">
    <source>
        <dbReference type="ARBA" id="ARBA00022989"/>
    </source>
</evidence>
<dbReference type="PANTHER" id="PTHR11334:SF57">
    <property type="entry name" value="MAS-RELATED G-PROTEIN COUPLED RECEPTOR MEMBER D"/>
    <property type="match status" value="1"/>
</dbReference>
<evidence type="ECO:0000313" key="13">
    <source>
        <dbReference type="Ensembl" id="ENSUAMP00000003002.1"/>
    </source>
</evidence>
<proteinExistence type="inferred from homology"/>
<keyword evidence="14" id="KW-1185">Reference proteome</keyword>
<feature type="transmembrane region" description="Helical" evidence="11">
    <location>
        <begin position="63"/>
        <end position="84"/>
    </location>
</feature>
<organism evidence="13 14">
    <name type="scientific">Ursus americanus</name>
    <name type="common">American black bear</name>
    <name type="synonym">Euarctos americanus</name>
    <dbReference type="NCBI Taxonomy" id="9643"/>
    <lineage>
        <taxon>Eukaryota</taxon>
        <taxon>Metazoa</taxon>
        <taxon>Chordata</taxon>
        <taxon>Craniata</taxon>
        <taxon>Vertebrata</taxon>
        <taxon>Euteleostomi</taxon>
        <taxon>Mammalia</taxon>
        <taxon>Eutheria</taxon>
        <taxon>Laurasiatheria</taxon>
        <taxon>Carnivora</taxon>
        <taxon>Caniformia</taxon>
        <taxon>Ursidae</taxon>
        <taxon>Ursus</taxon>
    </lineage>
</organism>
<evidence type="ECO:0000256" key="8">
    <source>
        <dbReference type="ARBA" id="ARBA00023224"/>
    </source>
</evidence>
<evidence type="ECO:0000256" key="2">
    <source>
        <dbReference type="ARBA" id="ARBA00022475"/>
    </source>
</evidence>
<keyword evidence="8" id="KW-0807">Transducer</keyword>
<keyword evidence="4 11" id="KW-1133">Transmembrane helix</keyword>
<dbReference type="PANTHER" id="PTHR11334">
    <property type="entry name" value="MAS-RELATED G-PROTEIN COUPLED RECEPTOR"/>
    <property type="match status" value="1"/>
</dbReference>
<feature type="transmembrane region" description="Helical" evidence="11">
    <location>
        <begin position="174"/>
        <end position="196"/>
    </location>
</feature>
<evidence type="ECO:0000256" key="3">
    <source>
        <dbReference type="ARBA" id="ARBA00022692"/>
    </source>
</evidence>
<dbReference type="AlphaFoldDB" id="A0A452QEV8"/>
<evidence type="ECO:0000256" key="1">
    <source>
        <dbReference type="ARBA" id="ARBA00004651"/>
    </source>
</evidence>
<sequence length="313" mass="35002">MNESNNGWNWISAINSFTVDKLGTAAEVLSSLATLTCVCGMMGNGLVVWLLSCRGQRTPFCTYVLHLAVADFLFLLCTAVTLYLETPMLAYEVMQRVKFFAYTASLSLLTAISTQRCLSVLFPIWYKCHRPQYLSAVVCALLWALSLLMSVVATLFCSEFWLGVESQCFMVDSVFSFLIMGIFTPVMVLSSVTLFVRVRRSSRQWGRRPTRLYVVVLASVVVFLICALPLSISWYFLYWLDLPKRQKILALHVAYLSSALSSSANPVIYFVVGSQGRRGLWEPLGAMLRRALREEPEGEGRETPSTGTNDLGA</sequence>
<keyword evidence="7" id="KW-0675">Receptor</keyword>
<feature type="domain" description="G-protein coupled receptors family 1 profile" evidence="12">
    <location>
        <begin position="43"/>
        <end position="269"/>
    </location>
</feature>
<evidence type="ECO:0000256" key="7">
    <source>
        <dbReference type="ARBA" id="ARBA00023170"/>
    </source>
</evidence>
<dbReference type="SUPFAM" id="SSF81321">
    <property type="entry name" value="Family A G protein-coupled receptor-like"/>
    <property type="match status" value="1"/>
</dbReference>
<dbReference type="PRINTS" id="PR02108">
    <property type="entry name" value="MRGPCRFAMILY"/>
</dbReference>
<dbReference type="Gene3D" id="1.20.1070.10">
    <property type="entry name" value="Rhodopsin 7-helix transmembrane proteins"/>
    <property type="match status" value="1"/>
</dbReference>
<dbReference type="CDD" id="cd15108">
    <property type="entry name" value="7tmA_MrgprD"/>
    <property type="match status" value="1"/>
</dbReference>
<name>A0A452QEV8_URSAM</name>
<dbReference type="GO" id="GO:0004930">
    <property type="term" value="F:G protein-coupled receptor activity"/>
    <property type="evidence" value="ECO:0007669"/>
    <property type="project" value="UniProtKB-KW"/>
</dbReference>
<dbReference type="InterPro" id="IPR000276">
    <property type="entry name" value="GPCR_Rhodpsn"/>
</dbReference>
<dbReference type="Proteomes" id="UP000291022">
    <property type="component" value="Unassembled WGS sequence"/>
</dbReference>
<reference evidence="13" key="2">
    <citation type="submission" date="2025-08" db="UniProtKB">
        <authorList>
            <consortium name="Ensembl"/>
        </authorList>
    </citation>
    <scope>IDENTIFICATION</scope>
</reference>
<evidence type="ECO:0000256" key="6">
    <source>
        <dbReference type="ARBA" id="ARBA00023136"/>
    </source>
</evidence>
<dbReference type="STRING" id="9643.ENSUAMP00000003002"/>
<feature type="compositionally biased region" description="Low complexity" evidence="10">
    <location>
        <begin position="303"/>
        <end position="313"/>
    </location>
</feature>